<proteinExistence type="predicted"/>
<keyword evidence="1" id="KW-0812">Transmembrane</keyword>
<comment type="caution">
    <text evidence="2">The sequence shown here is derived from an EMBL/GenBank/DDBJ whole genome shotgun (WGS) entry which is preliminary data.</text>
</comment>
<evidence type="ECO:0000313" key="2">
    <source>
        <dbReference type="EMBL" id="ELZ00746.1"/>
    </source>
</evidence>
<protein>
    <submittedName>
        <fullName evidence="2">Transposase (TCE33)</fullName>
    </submittedName>
</protein>
<organism evidence="2 3">
    <name type="scientific">Natrialba aegyptia DSM 13077</name>
    <dbReference type="NCBI Taxonomy" id="1227491"/>
    <lineage>
        <taxon>Archaea</taxon>
        <taxon>Methanobacteriati</taxon>
        <taxon>Methanobacteriota</taxon>
        <taxon>Stenosarchaea group</taxon>
        <taxon>Halobacteria</taxon>
        <taxon>Halobacteriales</taxon>
        <taxon>Natrialbaceae</taxon>
        <taxon>Natrialba</taxon>
    </lineage>
</organism>
<keyword evidence="1" id="KW-0472">Membrane</keyword>
<dbReference type="PATRIC" id="fig|1227491.4.peg.3791"/>
<accession>M0APU4</accession>
<sequence length="136" mass="16063">MNANRDRYVTDRKLHLGKNDWHETTLIYKRNKDSEATDYRQYSVFMTNRHPGAVHHYNSRWRIESGYKSIKRFMASTTSKDFVLRFFYFAFACLLYSIWRAVDLLVQVNLTGEYNHSLIVTAENTLTLLKKQTGVG</sequence>
<dbReference type="AlphaFoldDB" id="M0APU4"/>
<feature type="transmembrane region" description="Helical" evidence="1">
    <location>
        <begin position="82"/>
        <end position="99"/>
    </location>
</feature>
<evidence type="ECO:0000313" key="3">
    <source>
        <dbReference type="Proteomes" id="UP000011591"/>
    </source>
</evidence>
<keyword evidence="3" id="KW-1185">Reference proteome</keyword>
<dbReference type="Proteomes" id="UP000011591">
    <property type="component" value="Unassembled WGS sequence"/>
</dbReference>
<dbReference type="EMBL" id="AOIP01000051">
    <property type="protein sequence ID" value="ELZ00746.1"/>
    <property type="molecule type" value="Genomic_DNA"/>
</dbReference>
<keyword evidence="1" id="KW-1133">Transmembrane helix</keyword>
<gene>
    <name evidence="2" type="ORF">C480_18682</name>
</gene>
<name>M0APU4_9EURY</name>
<reference evidence="2 3" key="1">
    <citation type="journal article" date="2014" name="PLoS Genet.">
        <title>Phylogenetically driven sequencing of extremely halophilic archaea reveals strategies for static and dynamic osmo-response.</title>
        <authorList>
            <person name="Becker E.A."/>
            <person name="Seitzer P.M."/>
            <person name="Tritt A."/>
            <person name="Larsen D."/>
            <person name="Krusor M."/>
            <person name="Yao A.I."/>
            <person name="Wu D."/>
            <person name="Madern D."/>
            <person name="Eisen J.A."/>
            <person name="Darling A.E."/>
            <person name="Facciotti M.T."/>
        </authorList>
    </citation>
    <scope>NUCLEOTIDE SEQUENCE [LARGE SCALE GENOMIC DNA]</scope>
    <source>
        <strain evidence="2 3">DSM 13077</strain>
    </source>
</reference>
<evidence type="ECO:0000256" key="1">
    <source>
        <dbReference type="SAM" id="Phobius"/>
    </source>
</evidence>